<dbReference type="InterPro" id="IPR017896">
    <property type="entry name" value="4Fe4S_Fe-S-bd"/>
</dbReference>
<gene>
    <name evidence="2" type="ORF">BTO08_20485</name>
</gene>
<organism evidence="2 3">
    <name type="scientific">Photobacterium angustum</name>
    <dbReference type="NCBI Taxonomy" id="661"/>
    <lineage>
        <taxon>Bacteria</taxon>
        <taxon>Pseudomonadati</taxon>
        <taxon>Pseudomonadota</taxon>
        <taxon>Gammaproteobacteria</taxon>
        <taxon>Vibrionales</taxon>
        <taxon>Vibrionaceae</taxon>
        <taxon>Photobacterium</taxon>
    </lineage>
</organism>
<accession>A0A2S7VKZ5</accession>
<comment type="caution">
    <text evidence="2">The sequence shown here is derived from an EMBL/GenBank/DDBJ whole genome shotgun (WGS) entry which is preliminary data.</text>
</comment>
<dbReference type="RefSeq" id="WP_005364793.1">
    <property type="nucleotide sequence ID" value="NZ_JAKJTG010000020.1"/>
</dbReference>
<dbReference type="Proteomes" id="UP000238730">
    <property type="component" value="Unassembled WGS sequence"/>
</dbReference>
<protein>
    <submittedName>
        <fullName evidence="2">Ferredoxin</fullName>
    </submittedName>
</protein>
<reference evidence="2 3" key="1">
    <citation type="submission" date="2016-12" db="EMBL/GenBank/DDBJ databases">
        <title>Diversity of luminous bacteria.</title>
        <authorList>
            <person name="Yoshizawa S."/>
            <person name="Kogure K."/>
        </authorList>
    </citation>
    <scope>NUCLEOTIDE SEQUENCE [LARGE SCALE GENOMIC DNA]</scope>
    <source>
        <strain evidence="2 3">LC1-200</strain>
    </source>
</reference>
<dbReference type="Gene3D" id="3.30.70.20">
    <property type="match status" value="1"/>
</dbReference>
<dbReference type="AlphaFoldDB" id="A0A2S7VKZ5"/>
<proteinExistence type="predicted"/>
<name>A0A2S7VKZ5_PHOAN</name>
<dbReference type="Pfam" id="PF00037">
    <property type="entry name" value="Fer4"/>
    <property type="match status" value="1"/>
</dbReference>
<evidence type="ECO:0000313" key="2">
    <source>
        <dbReference type="EMBL" id="PQJ62605.1"/>
    </source>
</evidence>
<dbReference type="OrthoDB" id="9808559at2"/>
<evidence type="ECO:0000313" key="3">
    <source>
        <dbReference type="Proteomes" id="UP000238730"/>
    </source>
</evidence>
<dbReference type="PROSITE" id="PS51379">
    <property type="entry name" value="4FE4S_FER_2"/>
    <property type="match status" value="1"/>
</dbReference>
<dbReference type="SUPFAM" id="SSF54862">
    <property type="entry name" value="4Fe-4S ferredoxins"/>
    <property type="match status" value="1"/>
</dbReference>
<evidence type="ECO:0000259" key="1">
    <source>
        <dbReference type="PROSITE" id="PS51379"/>
    </source>
</evidence>
<dbReference type="EMBL" id="MSCJ01000003">
    <property type="protein sequence ID" value="PQJ62605.1"/>
    <property type="molecule type" value="Genomic_DNA"/>
</dbReference>
<sequence length="86" mass="9913">MREAKQYSRRELFTRFARTQTQVIQEKIVISNTCDNIYGYCESCSDSCQQQAITWLAESKPVVDHEKCTLCKECMISCYISAISIS</sequence>
<feature type="domain" description="4Fe-4S ferredoxin-type" evidence="1">
    <location>
        <begin position="59"/>
        <end position="86"/>
    </location>
</feature>